<gene>
    <name evidence="2" type="ORF">N1851_017078</name>
</gene>
<feature type="region of interest" description="Disordered" evidence="1">
    <location>
        <begin position="1"/>
        <end position="53"/>
    </location>
</feature>
<evidence type="ECO:0000256" key="1">
    <source>
        <dbReference type="SAM" id="MobiDB-lite"/>
    </source>
</evidence>
<dbReference type="EMBL" id="JAOPHQ010003129">
    <property type="protein sequence ID" value="KAK0144570.1"/>
    <property type="molecule type" value="Genomic_DNA"/>
</dbReference>
<feature type="region of interest" description="Disordered" evidence="1">
    <location>
        <begin position="74"/>
        <end position="170"/>
    </location>
</feature>
<evidence type="ECO:0000313" key="3">
    <source>
        <dbReference type="Proteomes" id="UP001174136"/>
    </source>
</evidence>
<organism evidence="2 3">
    <name type="scientific">Merluccius polli</name>
    <name type="common">Benguela hake</name>
    <name type="synonym">Merluccius cadenati</name>
    <dbReference type="NCBI Taxonomy" id="89951"/>
    <lineage>
        <taxon>Eukaryota</taxon>
        <taxon>Metazoa</taxon>
        <taxon>Chordata</taxon>
        <taxon>Craniata</taxon>
        <taxon>Vertebrata</taxon>
        <taxon>Euteleostomi</taxon>
        <taxon>Actinopterygii</taxon>
        <taxon>Neopterygii</taxon>
        <taxon>Teleostei</taxon>
        <taxon>Neoteleostei</taxon>
        <taxon>Acanthomorphata</taxon>
        <taxon>Zeiogadaria</taxon>
        <taxon>Gadariae</taxon>
        <taxon>Gadiformes</taxon>
        <taxon>Gadoidei</taxon>
        <taxon>Merlucciidae</taxon>
        <taxon>Merluccius</taxon>
    </lineage>
</organism>
<proteinExistence type="predicted"/>
<feature type="compositionally biased region" description="Low complexity" evidence="1">
    <location>
        <begin position="137"/>
        <end position="154"/>
    </location>
</feature>
<feature type="compositionally biased region" description="Low complexity" evidence="1">
    <location>
        <begin position="81"/>
        <end position="116"/>
    </location>
</feature>
<keyword evidence="3" id="KW-1185">Reference proteome</keyword>
<protein>
    <submittedName>
        <fullName evidence="2">Uncharacterized protein</fullName>
    </submittedName>
</protein>
<reference evidence="2" key="1">
    <citation type="journal article" date="2023" name="Front. Mar. Sci.">
        <title>A new Merluccius polli reference genome to investigate the effects of global change in West African waters.</title>
        <authorList>
            <person name="Mateo J.L."/>
            <person name="Blanco-Fernandez C."/>
            <person name="Garcia-Vazquez E."/>
            <person name="Machado-Schiaffino G."/>
        </authorList>
    </citation>
    <scope>NUCLEOTIDE SEQUENCE</scope>
    <source>
        <strain evidence="2">C29</strain>
        <tissue evidence="2">Fin</tissue>
    </source>
</reference>
<accession>A0AA47MQY8</accession>
<dbReference type="Proteomes" id="UP001174136">
    <property type="component" value="Unassembled WGS sequence"/>
</dbReference>
<evidence type="ECO:0000313" key="2">
    <source>
        <dbReference type="EMBL" id="KAK0144570.1"/>
    </source>
</evidence>
<name>A0AA47MQY8_MERPO</name>
<comment type="caution">
    <text evidence="2">The sequence shown here is derived from an EMBL/GenBank/DDBJ whole genome shotgun (WGS) entry which is preliminary data.</text>
</comment>
<dbReference type="AlphaFoldDB" id="A0AA47MQY8"/>
<sequence>MNTACAYETERQNKKKLLGQPRPATIHAVQSSDTPVEKSDKSPGQQNSVKLPPTVALQLEAMRSEMAVLRDLKAEIPRPNNPSCSLSTPSNSRSNTTPHNVNCSSNTPPNSPSTLPHNADHSPNIPPQHQPQYNLSPRQSQRQYNFQQTQNQPQGYWFPPGPGQSGGTAQYQQRFAPQRSFPPPNRGRMKKCFGCQQRGTEEYCTHCFRCGSSEHYLAGCRVRGQQEQFGGEPLNEDGSLAWGRE</sequence>